<evidence type="ECO:0000313" key="2">
    <source>
        <dbReference type="Proteomes" id="UP000806285"/>
    </source>
</evidence>
<sequence>MDEDLLSLSRDQLLDEVRKLRAGIREHRDSTGHELCWHHPALWGLLPERSDPQPVVPAWPQFMQGCIRYRQSLDRQLPQAPRSDLPFAPDGEPQA</sequence>
<reference evidence="1 2" key="1">
    <citation type="submission" date="2020-10" db="EMBL/GenBank/DDBJ databases">
        <title>Ramlibacter sp. HM2 16S ribosomal RNA gene Genome sequencing and assembly.</title>
        <authorList>
            <person name="Kang M."/>
        </authorList>
    </citation>
    <scope>NUCLEOTIDE SEQUENCE [LARGE SCALE GENOMIC DNA]</scope>
    <source>
        <strain evidence="1 2">HM2</strain>
    </source>
</reference>
<organism evidence="1 2">
    <name type="scientific">Ramlibacter pallidus</name>
    <dbReference type="NCBI Taxonomy" id="2780087"/>
    <lineage>
        <taxon>Bacteria</taxon>
        <taxon>Pseudomonadati</taxon>
        <taxon>Pseudomonadota</taxon>
        <taxon>Betaproteobacteria</taxon>
        <taxon>Burkholderiales</taxon>
        <taxon>Comamonadaceae</taxon>
        <taxon>Ramlibacter</taxon>
    </lineage>
</organism>
<accession>A0ABR9RY42</accession>
<comment type="caution">
    <text evidence="1">The sequence shown here is derived from an EMBL/GenBank/DDBJ whole genome shotgun (WGS) entry which is preliminary data.</text>
</comment>
<proteinExistence type="predicted"/>
<protein>
    <submittedName>
        <fullName evidence="1">Uncharacterized protein</fullName>
    </submittedName>
</protein>
<dbReference type="Proteomes" id="UP000806285">
    <property type="component" value="Unassembled WGS sequence"/>
</dbReference>
<gene>
    <name evidence="1" type="ORF">IM787_01155</name>
</gene>
<name>A0ABR9RY42_9BURK</name>
<evidence type="ECO:0000313" key="1">
    <source>
        <dbReference type="EMBL" id="MBE7366162.1"/>
    </source>
</evidence>
<keyword evidence="2" id="KW-1185">Reference proteome</keyword>
<dbReference type="RefSeq" id="WP_193674794.1">
    <property type="nucleotide sequence ID" value="NZ_JADDIV010000001.1"/>
</dbReference>
<dbReference type="EMBL" id="JADDIV010000001">
    <property type="protein sequence ID" value="MBE7366162.1"/>
    <property type="molecule type" value="Genomic_DNA"/>
</dbReference>